<keyword evidence="5 6" id="KW-0119">Carbohydrate metabolism</keyword>
<dbReference type="InterPro" id="IPR023064">
    <property type="entry name" value="D-ribose_pyranase"/>
</dbReference>
<evidence type="ECO:0000256" key="6">
    <source>
        <dbReference type="HAMAP-Rule" id="MF_01661"/>
    </source>
</evidence>
<comment type="subcellular location">
    <subcellularLocation>
        <location evidence="6">Cytoplasm</location>
    </subcellularLocation>
</comment>
<dbReference type="InterPro" id="IPR023750">
    <property type="entry name" value="RbsD-like_sf"/>
</dbReference>
<comment type="function">
    <text evidence="6">Catalyzes the interconversion of beta-pyran and beta-furan forms of D-ribose.</text>
</comment>
<proteinExistence type="inferred from homology"/>
<dbReference type="PANTHER" id="PTHR37831">
    <property type="entry name" value="D-RIBOSE PYRANASE"/>
    <property type="match status" value="1"/>
</dbReference>
<dbReference type="EMBL" id="MPDK01000018">
    <property type="protein sequence ID" value="PWI57135.1"/>
    <property type="molecule type" value="Genomic_DNA"/>
</dbReference>
<keyword evidence="3 6" id="KW-0963">Cytoplasm</keyword>
<dbReference type="Pfam" id="PF05025">
    <property type="entry name" value="RbsD_FucU"/>
    <property type="match status" value="1"/>
</dbReference>
<feature type="binding site" evidence="6">
    <location>
        <position position="28"/>
    </location>
    <ligand>
        <name>substrate</name>
    </ligand>
</feature>
<comment type="pathway">
    <text evidence="6">Carbohydrate metabolism; D-ribose degradation; D-ribose 5-phosphate from beta-D-ribopyranose: step 1/2.</text>
</comment>
<gene>
    <name evidence="6" type="primary">rbsD</name>
    <name evidence="7" type="ORF">BM613_10295</name>
</gene>
<evidence type="ECO:0000256" key="5">
    <source>
        <dbReference type="ARBA" id="ARBA00023277"/>
    </source>
</evidence>
<dbReference type="Gene3D" id="3.40.1650.10">
    <property type="entry name" value="RbsD-like domain"/>
    <property type="match status" value="1"/>
</dbReference>
<evidence type="ECO:0000256" key="1">
    <source>
        <dbReference type="ARBA" id="ARBA00000223"/>
    </source>
</evidence>
<dbReference type="PANTHER" id="PTHR37831:SF1">
    <property type="entry name" value="D-RIBOSE PYRANASE"/>
    <property type="match status" value="1"/>
</dbReference>
<dbReference type="UniPathway" id="UPA00916">
    <property type="reaction ID" value="UER00888"/>
</dbReference>
<evidence type="ECO:0000256" key="4">
    <source>
        <dbReference type="ARBA" id="ARBA00023235"/>
    </source>
</evidence>
<dbReference type="AlphaFoldDB" id="A0A2U3D780"/>
<comment type="caution">
    <text evidence="7">The sequence shown here is derived from an EMBL/GenBank/DDBJ whole genome shotgun (WGS) entry which is preliminary data.</text>
</comment>
<dbReference type="SUPFAM" id="SSF102546">
    <property type="entry name" value="RbsD-like"/>
    <property type="match status" value="1"/>
</dbReference>
<dbReference type="GO" id="GO:0062193">
    <property type="term" value="F:D-ribose pyranase activity"/>
    <property type="evidence" value="ECO:0007669"/>
    <property type="project" value="UniProtKB-EC"/>
</dbReference>
<dbReference type="GO" id="GO:0005829">
    <property type="term" value="C:cytosol"/>
    <property type="evidence" value="ECO:0007669"/>
    <property type="project" value="TreeGrafter"/>
</dbReference>
<dbReference type="InterPro" id="IPR007721">
    <property type="entry name" value="RbsD_FucU"/>
</dbReference>
<dbReference type="GO" id="GO:0048029">
    <property type="term" value="F:monosaccharide binding"/>
    <property type="evidence" value="ECO:0007669"/>
    <property type="project" value="InterPro"/>
</dbReference>
<comment type="similarity">
    <text evidence="6">Belongs to the RbsD / FucU family. RbsD subfamily.</text>
</comment>
<keyword evidence="4 6" id="KW-0413">Isomerase</keyword>
<feature type="binding site" evidence="6">
    <location>
        <position position="97"/>
    </location>
    <ligand>
        <name>substrate</name>
    </ligand>
</feature>
<protein>
    <recommendedName>
        <fullName evidence="2 6">D-ribose pyranase</fullName>
        <ecNumber evidence="2 6">5.4.99.62</ecNumber>
    </recommendedName>
</protein>
<organism evidence="7 8">
    <name type="scientific">Sulfoacidibacillus thermotolerans</name>
    <name type="common">Acidibacillus sulfuroxidans</name>
    <dbReference type="NCBI Taxonomy" id="1765684"/>
    <lineage>
        <taxon>Bacteria</taxon>
        <taxon>Bacillati</taxon>
        <taxon>Bacillota</taxon>
        <taxon>Bacilli</taxon>
        <taxon>Bacillales</taxon>
        <taxon>Alicyclobacillaceae</taxon>
        <taxon>Sulfoacidibacillus</taxon>
    </lineage>
</organism>
<comment type="subunit">
    <text evidence="6">Homodecamer.</text>
</comment>
<accession>A0A2U3D780</accession>
<dbReference type="HAMAP" id="MF_01661">
    <property type="entry name" value="D_rib_pyranase"/>
    <property type="match status" value="1"/>
</dbReference>
<comment type="catalytic activity">
    <reaction evidence="1 6">
        <text>beta-D-ribopyranose = beta-D-ribofuranose</text>
        <dbReference type="Rhea" id="RHEA:25432"/>
        <dbReference type="ChEBI" id="CHEBI:27476"/>
        <dbReference type="ChEBI" id="CHEBI:47002"/>
        <dbReference type="EC" id="5.4.99.62"/>
    </reaction>
</comment>
<evidence type="ECO:0000313" key="7">
    <source>
        <dbReference type="EMBL" id="PWI57135.1"/>
    </source>
</evidence>
<dbReference type="GO" id="GO:0016872">
    <property type="term" value="F:intramolecular lyase activity"/>
    <property type="evidence" value="ECO:0007669"/>
    <property type="project" value="UniProtKB-UniRule"/>
</dbReference>
<dbReference type="EC" id="5.4.99.62" evidence="2 6"/>
<feature type="binding site" evidence="6">
    <location>
        <begin position="119"/>
        <end position="121"/>
    </location>
    <ligand>
        <name>substrate</name>
    </ligand>
</feature>
<dbReference type="OrthoDB" id="9805009at2"/>
<evidence type="ECO:0000256" key="2">
    <source>
        <dbReference type="ARBA" id="ARBA00012862"/>
    </source>
</evidence>
<sequence length="130" mass="14394">MKKSGILHGELSKVIAELGHGQSIVLADYGLPVPREVRVIDLALKVGMPTVFDVLETILEEMYVESAVLAAPLQELHPQLCARLCERIAAPVTFVTHEEFKNLLPFTHTVVRTGEWTSYANVLLRSGVLF</sequence>
<name>A0A2U3D780_SULT2</name>
<dbReference type="RefSeq" id="WP_109431106.1">
    <property type="nucleotide sequence ID" value="NZ_MPDK01000018.1"/>
</dbReference>
<reference evidence="7 8" key="1">
    <citation type="submission" date="2016-11" db="EMBL/GenBank/DDBJ databases">
        <title>Comparative genomics of Acidibacillus ferroxidans species.</title>
        <authorList>
            <person name="Oliveira G."/>
            <person name="Nunes G."/>
            <person name="Oliveira R."/>
            <person name="Araujo F."/>
            <person name="Salim A."/>
            <person name="Scholte L."/>
            <person name="Morais D."/>
            <person name="Nancucheo I."/>
            <person name="Johnson D.B."/>
            <person name="Grail B."/>
            <person name="Bittencourt J."/>
            <person name="Valadares R."/>
        </authorList>
    </citation>
    <scope>NUCLEOTIDE SEQUENCE [LARGE SCALE GENOMIC DNA]</scope>
    <source>
        <strain evidence="7 8">Y002</strain>
    </source>
</reference>
<feature type="active site" description="Proton donor" evidence="6">
    <location>
        <position position="20"/>
    </location>
</feature>
<evidence type="ECO:0000313" key="8">
    <source>
        <dbReference type="Proteomes" id="UP000245380"/>
    </source>
</evidence>
<keyword evidence="8" id="KW-1185">Reference proteome</keyword>
<dbReference type="Proteomes" id="UP000245380">
    <property type="component" value="Unassembled WGS sequence"/>
</dbReference>
<dbReference type="GO" id="GO:0019303">
    <property type="term" value="P:D-ribose catabolic process"/>
    <property type="evidence" value="ECO:0007669"/>
    <property type="project" value="UniProtKB-UniRule"/>
</dbReference>
<evidence type="ECO:0000256" key="3">
    <source>
        <dbReference type="ARBA" id="ARBA00022490"/>
    </source>
</evidence>
<dbReference type="NCBIfam" id="NF008761">
    <property type="entry name" value="PRK11797.1"/>
    <property type="match status" value="1"/>
</dbReference>